<accession>A0A0F4QUG6</accession>
<dbReference type="InterPro" id="IPR038021">
    <property type="entry name" value="Putative_hydro-lyase"/>
</dbReference>
<dbReference type="Gene3D" id="3.30.2040.10">
    <property type="entry name" value="PSTPO5379-like domain"/>
    <property type="match status" value="1"/>
</dbReference>
<dbReference type="GO" id="GO:0016829">
    <property type="term" value="F:lyase activity"/>
    <property type="evidence" value="ECO:0007669"/>
    <property type="project" value="UniProtKB-KW"/>
</dbReference>
<dbReference type="AlphaFoldDB" id="A0A0F4QUG6"/>
<dbReference type="RefSeq" id="WP_046003990.1">
    <property type="nucleotide sequence ID" value="NZ_JXYA01000010.1"/>
</dbReference>
<proteinExistence type="inferred from homology"/>
<comment type="similarity">
    <text evidence="1">Belongs to the D-glutamate cyclase family.</text>
</comment>
<sequence>MDPKASLTAPNAIRAMIRAGDYSGPTNGFVPGFAQCDILILPEANAFEFQTYCQHNADCCPLLATSIAPGSYHLDQLGQNIDIRTDVPRYRILKHGQLTEEVSDITHLWRDDFVIFALASYLAFDTVLNSFGIPSPLANPTHSLPMYISHLESNPVGPFGGNKVVCMRPMQKQELIKAIQAGSVSRVPHGIPVHFGEPGEIGIKNLGKPNFGEPIAFAAPKLPVFWTTSLTAHLAITRAAPELCIINSPQHLLVTDKADLSLVID</sequence>
<comment type="caution">
    <text evidence="3">The sequence shown here is derived from an EMBL/GenBank/DDBJ whole genome shotgun (WGS) entry which is preliminary data.</text>
</comment>
<evidence type="ECO:0000256" key="1">
    <source>
        <dbReference type="ARBA" id="ARBA00007896"/>
    </source>
</evidence>
<dbReference type="PANTHER" id="PTHR32022">
    <property type="entry name" value="D-GLUTAMATE CYCLASE, MITOCHONDRIAL"/>
    <property type="match status" value="1"/>
</dbReference>
<dbReference type="Pfam" id="PF07286">
    <property type="entry name" value="D-Glu_cyclase"/>
    <property type="match status" value="1"/>
</dbReference>
<evidence type="ECO:0008006" key="5">
    <source>
        <dbReference type="Google" id="ProtNLM"/>
    </source>
</evidence>
<dbReference type="Gene3D" id="3.40.1640.10">
    <property type="entry name" value="PSTPO5379-like"/>
    <property type="match status" value="1"/>
</dbReference>
<dbReference type="EMBL" id="JXYA01000010">
    <property type="protein sequence ID" value="KJZ11366.1"/>
    <property type="molecule type" value="Genomic_DNA"/>
</dbReference>
<organism evidence="3 4">
    <name type="scientific">Pseudoalteromonas rubra</name>
    <dbReference type="NCBI Taxonomy" id="43658"/>
    <lineage>
        <taxon>Bacteria</taxon>
        <taxon>Pseudomonadati</taxon>
        <taxon>Pseudomonadota</taxon>
        <taxon>Gammaproteobacteria</taxon>
        <taxon>Alteromonadales</taxon>
        <taxon>Pseudoalteromonadaceae</taxon>
        <taxon>Pseudoalteromonas</taxon>
    </lineage>
</organism>
<name>A0A0F4QUG6_9GAMM</name>
<dbReference type="OrthoDB" id="149585at2"/>
<evidence type="ECO:0000313" key="4">
    <source>
        <dbReference type="Proteomes" id="UP000033452"/>
    </source>
</evidence>
<dbReference type="SUPFAM" id="SSF160920">
    <property type="entry name" value="PSTPO5379-like"/>
    <property type="match status" value="1"/>
</dbReference>
<gene>
    <name evidence="3" type="ORF">TW77_05620</name>
</gene>
<protein>
    <recommendedName>
        <fullName evidence="5">DUF1445 domain-containing protein</fullName>
    </recommendedName>
</protein>
<dbReference type="Proteomes" id="UP000033452">
    <property type="component" value="Unassembled WGS sequence"/>
</dbReference>
<reference evidence="3 4" key="1">
    <citation type="journal article" date="2015" name="BMC Genomics">
        <title>Genome mining reveals unlocked bioactive potential of marine Gram-negative bacteria.</title>
        <authorList>
            <person name="Machado H."/>
            <person name="Sonnenschein E.C."/>
            <person name="Melchiorsen J."/>
            <person name="Gram L."/>
        </authorList>
    </citation>
    <scope>NUCLEOTIDE SEQUENCE [LARGE SCALE GENOMIC DNA]</scope>
    <source>
        <strain evidence="3 4">S2471</strain>
    </source>
</reference>
<dbReference type="PANTHER" id="PTHR32022:SF10">
    <property type="entry name" value="D-GLUTAMATE CYCLASE, MITOCHONDRIAL"/>
    <property type="match status" value="1"/>
</dbReference>
<dbReference type="InterPro" id="IPR009906">
    <property type="entry name" value="D-Glu_cyclase"/>
</dbReference>
<keyword evidence="4" id="KW-1185">Reference proteome</keyword>
<dbReference type="PATRIC" id="fig|43658.5.peg.1171"/>
<keyword evidence="2" id="KW-0456">Lyase</keyword>
<evidence type="ECO:0000256" key="2">
    <source>
        <dbReference type="ARBA" id="ARBA00023239"/>
    </source>
</evidence>
<evidence type="ECO:0000313" key="3">
    <source>
        <dbReference type="EMBL" id="KJZ11366.1"/>
    </source>
</evidence>